<dbReference type="InParanoid" id="E4XM98"/>
<dbReference type="SUPFAM" id="SSF53098">
    <property type="entry name" value="Ribonuclease H-like"/>
    <property type="match status" value="1"/>
</dbReference>
<organism evidence="2">
    <name type="scientific">Oikopleura dioica</name>
    <name type="common">Tunicate</name>
    <dbReference type="NCBI Taxonomy" id="34765"/>
    <lineage>
        <taxon>Eukaryota</taxon>
        <taxon>Metazoa</taxon>
        <taxon>Chordata</taxon>
        <taxon>Tunicata</taxon>
        <taxon>Appendicularia</taxon>
        <taxon>Copelata</taxon>
        <taxon>Oikopleuridae</taxon>
        <taxon>Oikopleura</taxon>
    </lineage>
</organism>
<gene>
    <name evidence="2" type="ORF">GSOID_T00015283001</name>
</gene>
<dbReference type="GO" id="GO:0003676">
    <property type="term" value="F:nucleic acid binding"/>
    <property type="evidence" value="ECO:0007669"/>
    <property type="project" value="InterPro"/>
</dbReference>
<evidence type="ECO:0000259" key="1">
    <source>
        <dbReference type="PROSITE" id="PS50994"/>
    </source>
</evidence>
<dbReference type="PANTHER" id="PTHR37984">
    <property type="entry name" value="PROTEIN CBG26694"/>
    <property type="match status" value="1"/>
</dbReference>
<dbReference type="Proteomes" id="UP000001307">
    <property type="component" value="Unassembled WGS sequence"/>
</dbReference>
<dbReference type="PROSITE" id="PS50994">
    <property type="entry name" value="INTEGRASE"/>
    <property type="match status" value="1"/>
</dbReference>
<proteinExistence type="predicted"/>
<evidence type="ECO:0000313" key="2">
    <source>
        <dbReference type="EMBL" id="CBY11105.1"/>
    </source>
</evidence>
<accession>E4XM98</accession>
<evidence type="ECO:0000313" key="3">
    <source>
        <dbReference type="Proteomes" id="UP000001307"/>
    </source>
</evidence>
<reference evidence="2" key="1">
    <citation type="journal article" date="2010" name="Science">
        <title>Plasticity of animal genome architecture unmasked by rapid evolution of a pelagic tunicate.</title>
        <authorList>
            <person name="Denoeud F."/>
            <person name="Henriet S."/>
            <person name="Mungpakdee S."/>
            <person name="Aury J.M."/>
            <person name="Da Silva C."/>
            <person name="Brinkmann H."/>
            <person name="Mikhaleva J."/>
            <person name="Olsen L.C."/>
            <person name="Jubin C."/>
            <person name="Canestro C."/>
            <person name="Bouquet J.M."/>
            <person name="Danks G."/>
            <person name="Poulain J."/>
            <person name="Campsteijn C."/>
            <person name="Adamski M."/>
            <person name="Cross I."/>
            <person name="Yadetie F."/>
            <person name="Muffato M."/>
            <person name="Louis A."/>
            <person name="Butcher S."/>
            <person name="Tsagkogeorga G."/>
            <person name="Konrad A."/>
            <person name="Singh S."/>
            <person name="Jensen M.F."/>
            <person name="Cong E.H."/>
            <person name="Eikeseth-Otteraa H."/>
            <person name="Noel B."/>
            <person name="Anthouard V."/>
            <person name="Porcel B.M."/>
            <person name="Kachouri-Lafond R."/>
            <person name="Nishino A."/>
            <person name="Ugolini M."/>
            <person name="Chourrout P."/>
            <person name="Nishida H."/>
            <person name="Aasland R."/>
            <person name="Huzurbazar S."/>
            <person name="Westhof E."/>
            <person name="Delsuc F."/>
            <person name="Lehrach H."/>
            <person name="Reinhardt R."/>
            <person name="Weissenbach J."/>
            <person name="Roy S.W."/>
            <person name="Artiguenave F."/>
            <person name="Postlethwait J.H."/>
            <person name="Manak J.R."/>
            <person name="Thompson E.M."/>
            <person name="Jaillon O."/>
            <person name="Du Pasquier L."/>
            <person name="Boudinot P."/>
            <person name="Liberles D.A."/>
            <person name="Volff J.N."/>
            <person name="Philippe H."/>
            <person name="Lenhard B."/>
            <person name="Roest Crollius H."/>
            <person name="Wincker P."/>
            <person name="Chourrout D."/>
        </authorList>
    </citation>
    <scope>NUCLEOTIDE SEQUENCE [LARGE SCALE GENOMIC DNA]</scope>
</reference>
<dbReference type="InterPro" id="IPR001584">
    <property type="entry name" value="Integrase_cat-core"/>
</dbReference>
<dbReference type="InterPro" id="IPR050951">
    <property type="entry name" value="Retrovirus_Pol_polyprotein"/>
</dbReference>
<protein>
    <recommendedName>
        <fullName evidence="1">Integrase catalytic domain-containing protein</fullName>
    </recommendedName>
</protein>
<keyword evidence="3" id="KW-1185">Reference proteome</keyword>
<dbReference type="EMBL" id="FN653075">
    <property type="protein sequence ID" value="CBY11105.1"/>
    <property type="molecule type" value="Genomic_DNA"/>
</dbReference>
<name>E4XM98_OIKDI</name>
<feature type="domain" description="Integrase catalytic" evidence="1">
    <location>
        <begin position="1"/>
        <end position="75"/>
    </location>
</feature>
<dbReference type="InterPro" id="IPR036397">
    <property type="entry name" value="RNaseH_sf"/>
</dbReference>
<dbReference type="AlphaFoldDB" id="E4XM98"/>
<dbReference type="GO" id="GO:0015074">
    <property type="term" value="P:DNA integration"/>
    <property type="evidence" value="ECO:0007669"/>
    <property type="project" value="InterPro"/>
</dbReference>
<sequence>MKKFDINHVTTSAYNSGSNGKVERSHRDIEKFIKTLGGNNRNWSLKWPEACYFMNNLGRGTLDSLSPNECVYGRSFHVPFKIDQITEKKEPFVKALNEYLRELYPSLLKFHMDRYNKLVQKDNNSAPVLAKGTKLLTFKSDHQSGKLGIHWDGPFFVKDRISKDSYILMCPETHRQYRRHLRYIRPFKTFDETEITATMITDKKEKILKCLSTKNDDAQKSALVENCEDQKDQTDLQILFEDKNNWADRLWPRKCLS</sequence>
<dbReference type="PANTHER" id="PTHR37984:SF5">
    <property type="entry name" value="PROTEIN NYNRIN-LIKE"/>
    <property type="match status" value="1"/>
</dbReference>
<dbReference type="InterPro" id="IPR012337">
    <property type="entry name" value="RNaseH-like_sf"/>
</dbReference>
<dbReference type="Gene3D" id="3.30.420.10">
    <property type="entry name" value="Ribonuclease H-like superfamily/Ribonuclease H"/>
    <property type="match status" value="1"/>
</dbReference>
<dbReference type="OrthoDB" id="441971at2759"/>